<dbReference type="Proteomes" id="UP000708208">
    <property type="component" value="Unassembled WGS sequence"/>
</dbReference>
<accession>A0A8J2P4S6</accession>
<gene>
    <name evidence="1" type="ORF">AFUS01_LOCUS19552</name>
</gene>
<reference evidence="1" key="1">
    <citation type="submission" date="2021-06" db="EMBL/GenBank/DDBJ databases">
        <authorList>
            <person name="Hodson N. C."/>
            <person name="Mongue J. A."/>
            <person name="Jaron S. K."/>
        </authorList>
    </citation>
    <scope>NUCLEOTIDE SEQUENCE</scope>
</reference>
<dbReference type="EMBL" id="CAJVCH010203056">
    <property type="protein sequence ID" value="CAG7730939.1"/>
    <property type="molecule type" value="Genomic_DNA"/>
</dbReference>
<proteinExistence type="predicted"/>
<evidence type="ECO:0000313" key="2">
    <source>
        <dbReference type="Proteomes" id="UP000708208"/>
    </source>
</evidence>
<organism evidence="1 2">
    <name type="scientific">Allacma fusca</name>
    <dbReference type="NCBI Taxonomy" id="39272"/>
    <lineage>
        <taxon>Eukaryota</taxon>
        <taxon>Metazoa</taxon>
        <taxon>Ecdysozoa</taxon>
        <taxon>Arthropoda</taxon>
        <taxon>Hexapoda</taxon>
        <taxon>Collembola</taxon>
        <taxon>Symphypleona</taxon>
        <taxon>Sminthuridae</taxon>
        <taxon>Allacma</taxon>
    </lineage>
</organism>
<protein>
    <submittedName>
        <fullName evidence="1">Uncharacterized protein</fullName>
    </submittedName>
</protein>
<dbReference type="AlphaFoldDB" id="A0A8J2P4S6"/>
<keyword evidence="2" id="KW-1185">Reference proteome</keyword>
<sequence>MLMRLREQDPIDWSRASIDGILDAKPLERLGSSSLYDRGELGSKQYIAVNDRGSPVVILASCATDMTP</sequence>
<evidence type="ECO:0000313" key="1">
    <source>
        <dbReference type="EMBL" id="CAG7730939.1"/>
    </source>
</evidence>
<name>A0A8J2P4S6_9HEXA</name>
<comment type="caution">
    <text evidence="1">The sequence shown here is derived from an EMBL/GenBank/DDBJ whole genome shotgun (WGS) entry which is preliminary data.</text>
</comment>